<proteinExistence type="predicted"/>
<dbReference type="AlphaFoldDB" id="A0A542TH80"/>
<reference evidence="3 4" key="1">
    <citation type="submission" date="2019-06" db="EMBL/GenBank/DDBJ databases">
        <title>Sequencing the genomes of 1000 actinobacteria strains.</title>
        <authorList>
            <person name="Klenk H.-P."/>
        </authorList>
    </citation>
    <scope>NUCLEOTIDE SEQUENCE [LARGE SCALE GENOMIC DNA]</scope>
    <source>
        <strain evidence="3 4">DSM 41929</strain>
    </source>
</reference>
<feature type="domain" description="PucR C-terminal helix-turn-helix" evidence="2">
    <location>
        <begin position="57"/>
        <end position="114"/>
    </location>
</feature>
<dbReference type="InterPro" id="IPR025736">
    <property type="entry name" value="PucR_C-HTH_dom"/>
</dbReference>
<sequence length="126" mass="13778">MTPHLVSLSHPEATVRRDAARAPAPSLGELLQLPRVAAWAEHQFRPLHAPETPSFVLDTLTTWLRLDACIAPTAAALSLSTSAVRKRLSRAESLLQRSLLRPPSAVHDLWLAQRALDFVARNPAPA</sequence>
<feature type="region of interest" description="Disordered" evidence="1">
    <location>
        <begin position="1"/>
        <end position="21"/>
    </location>
</feature>
<organism evidence="3 4">
    <name type="scientific">Streptomyces puniciscabiei</name>
    <dbReference type="NCBI Taxonomy" id="164348"/>
    <lineage>
        <taxon>Bacteria</taxon>
        <taxon>Bacillati</taxon>
        <taxon>Actinomycetota</taxon>
        <taxon>Actinomycetes</taxon>
        <taxon>Kitasatosporales</taxon>
        <taxon>Streptomycetaceae</taxon>
        <taxon>Streptomyces</taxon>
    </lineage>
</organism>
<evidence type="ECO:0000313" key="3">
    <source>
        <dbReference type="EMBL" id="TQK86201.1"/>
    </source>
</evidence>
<comment type="caution">
    <text evidence="3">The sequence shown here is derived from an EMBL/GenBank/DDBJ whole genome shotgun (WGS) entry which is preliminary data.</text>
</comment>
<keyword evidence="4" id="KW-1185">Reference proteome</keyword>
<evidence type="ECO:0000259" key="2">
    <source>
        <dbReference type="Pfam" id="PF13556"/>
    </source>
</evidence>
<accession>A0A542TH80</accession>
<name>A0A542TH80_9ACTN</name>
<evidence type="ECO:0000313" key="4">
    <source>
        <dbReference type="Proteomes" id="UP000318103"/>
    </source>
</evidence>
<dbReference type="Gene3D" id="1.10.10.2840">
    <property type="entry name" value="PucR C-terminal helix-turn-helix domain"/>
    <property type="match status" value="1"/>
</dbReference>
<dbReference type="Pfam" id="PF13556">
    <property type="entry name" value="HTH_30"/>
    <property type="match status" value="1"/>
</dbReference>
<protein>
    <submittedName>
        <fullName evidence="3">PucR-like helix-turn-helix protein</fullName>
    </submittedName>
</protein>
<gene>
    <name evidence="3" type="ORF">FB563_6302</name>
</gene>
<dbReference type="EMBL" id="VFNX01000002">
    <property type="protein sequence ID" value="TQK86201.1"/>
    <property type="molecule type" value="Genomic_DNA"/>
</dbReference>
<dbReference type="InterPro" id="IPR042070">
    <property type="entry name" value="PucR_C-HTH_sf"/>
</dbReference>
<evidence type="ECO:0000256" key="1">
    <source>
        <dbReference type="SAM" id="MobiDB-lite"/>
    </source>
</evidence>
<dbReference type="Proteomes" id="UP000318103">
    <property type="component" value="Unassembled WGS sequence"/>
</dbReference>